<evidence type="ECO:0000313" key="7">
    <source>
        <dbReference type="Proteomes" id="UP000501316"/>
    </source>
</evidence>
<reference evidence="7 8" key="1">
    <citation type="submission" date="2019-11" db="EMBL/GenBank/DDBJ databases">
        <authorList>
            <person name="Ren C."/>
            <person name="Wang H."/>
            <person name="Xu Y."/>
        </authorList>
    </citation>
    <scope>NUCLEOTIDE SEQUENCE [LARGE SCALE GENOMIC DNA]</scope>
    <source>
        <strain evidence="8">JNU-WLY1368</strain>
        <strain evidence="5 7">LBM 19010</strain>
    </source>
</reference>
<name>A0A859DRE3_9FIRM</name>
<feature type="region of interest" description="Disordered" evidence="1">
    <location>
        <begin position="280"/>
        <end position="308"/>
    </location>
</feature>
<evidence type="ECO:0000259" key="4">
    <source>
        <dbReference type="Pfam" id="PF05738"/>
    </source>
</evidence>
<organism evidence="5 7">
    <name type="scientific">Caproicibacterium lactatifermentans</name>
    <dbReference type="NCBI Taxonomy" id="2666138"/>
    <lineage>
        <taxon>Bacteria</taxon>
        <taxon>Bacillati</taxon>
        <taxon>Bacillota</taxon>
        <taxon>Clostridia</taxon>
        <taxon>Eubacteriales</taxon>
        <taxon>Oscillospiraceae</taxon>
        <taxon>Caproicibacterium</taxon>
    </lineage>
</organism>
<gene>
    <name evidence="5" type="ORF">GJQ69_01890</name>
    <name evidence="6" type="ORF">GKP14_02460</name>
</gene>
<keyword evidence="2" id="KW-0812">Transmembrane</keyword>
<reference evidence="6" key="2">
    <citation type="journal article" date="2021" name="Appl. Environ. Microbiol.">
        <title>Adaptability of a Caproate-Producing Bacterium Contributes to Its Dominance in an Anaerobic Fermentation System.</title>
        <authorList>
            <person name="Wang H."/>
            <person name="Gu Y."/>
            <person name="Zhou W."/>
            <person name="Zhao D."/>
            <person name="Qiao Z."/>
            <person name="Zheng J."/>
            <person name="Gao J."/>
            <person name="Chen X."/>
            <person name="Ren C."/>
            <person name="Xu Y."/>
        </authorList>
    </citation>
    <scope>NUCLEOTIDE SEQUENCE</scope>
    <source>
        <strain evidence="6">JNU-WLY1368</strain>
    </source>
</reference>
<keyword evidence="2" id="KW-0472">Membrane</keyword>
<feature type="compositionally biased region" description="Polar residues" evidence="1">
    <location>
        <begin position="299"/>
        <end position="308"/>
    </location>
</feature>
<evidence type="ECO:0000256" key="1">
    <source>
        <dbReference type="SAM" id="MobiDB-lite"/>
    </source>
</evidence>
<dbReference type="Gene3D" id="2.60.40.1140">
    <property type="entry name" value="Collagen-binding surface protein Cna, B-type domain"/>
    <property type="match status" value="1"/>
</dbReference>
<evidence type="ECO:0000256" key="3">
    <source>
        <dbReference type="SAM" id="SignalP"/>
    </source>
</evidence>
<dbReference type="InterPro" id="IPR013783">
    <property type="entry name" value="Ig-like_fold"/>
</dbReference>
<proteinExistence type="predicted"/>
<dbReference type="EMBL" id="CP046161">
    <property type="protein sequence ID" value="QKO29968.1"/>
    <property type="molecule type" value="Genomic_DNA"/>
</dbReference>
<feature type="transmembrane region" description="Helical" evidence="2">
    <location>
        <begin position="314"/>
        <end position="335"/>
    </location>
</feature>
<evidence type="ECO:0000313" key="8">
    <source>
        <dbReference type="Proteomes" id="UP000509623"/>
    </source>
</evidence>
<evidence type="ECO:0000256" key="2">
    <source>
        <dbReference type="SAM" id="Phobius"/>
    </source>
</evidence>
<protein>
    <submittedName>
        <fullName evidence="5">Cna B-type domain-containing protein</fullName>
    </submittedName>
</protein>
<evidence type="ECO:0000313" key="6">
    <source>
        <dbReference type="EMBL" id="QKO29968.1"/>
    </source>
</evidence>
<feature type="signal peptide" evidence="3">
    <location>
        <begin position="1"/>
        <end position="29"/>
    </location>
</feature>
<dbReference type="RefSeq" id="WP_086036491.1">
    <property type="nucleotide sequence ID" value="NZ_CP046051.1"/>
</dbReference>
<dbReference type="CDD" id="cd00222">
    <property type="entry name" value="CollagenBindB"/>
    <property type="match status" value="1"/>
</dbReference>
<keyword evidence="3" id="KW-0732">Signal</keyword>
<dbReference type="EMBL" id="CP046051">
    <property type="protein sequence ID" value="QKN23352.1"/>
    <property type="molecule type" value="Genomic_DNA"/>
</dbReference>
<dbReference type="AlphaFoldDB" id="A0A859DRE3"/>
<dbReference type="SUPFAM" id="SSF49478">
    <property type="entry name" value="Cna protein B-type domain"/>
    <property type="match status" value="1"/>
</dbReference>
<dbReference type="Proteomes" id="UP000501316">
    <property type="component" value="Chromosome"/>
</dbReference>
<reference evidence="6" key="3">
    <citation type="journal article" date="2022" name="Int. J. Syst. Evol. Microbiol.">
        <title>Caproicibacterium lactatifermentans sp. nov., isolated from pit clay used for the production of Chinese strong aroma-type liquor.</title>
        <authorList>
            <person name="Wang H."/>
            <person name="Gu Y."/>
            <person name="Zhao D."/>
            <person name="Qiao Z."/>
            <person name="Zheng J."/>
            <person name="Gao J."/>
            <person name="Ren C."/>
            <person name="Xu Y."/>
        </authorList>
    </citation>
    <scope>NUCLEOTIDE SEQUENCE</scope>
    <source>
        <strain evidence="6">JNU-WLY1368</strain>
    </source>
</reference>
<dbReference type="Pfam" id="PF05738">
    <property type="entry name" value="Cna_B"/>
    <property type="match status" value="1"/>
</dbReference>
<keyword evidence="8" id="KW-1185">Reference proteome</keyword>
<dbReference type="InterPro" id="IPR008454">
    <property type="entry name" value="Collagen-bd_Cna-like_B-typ_dom"/>
</dbReference>
<feature type="domain" description="CNA-B" evidence="4">
    <location>
        <begin position="197"/>
        <end position="279"/>
    </location>
</feature>
<evidence type="ECO:0000313" key="5">
    <source>
        <dbReference type="EMBL" id="QKN23352.1"/>
    </source>
</evidence>
<accession>A0A859DRE3</accession>
<keyword evidence="2" id="KW-1133">Transmembrane helix</keyword>
<dbReference type="Proteomes" id="UP000509623">
    <property type="component" value="Chromosome"/>
</dbReference>
<dbReference type="Gene3D" id="2.60.40.10">
    <property type="entry name" value="Immunoglobulins"/>
    <property type="match status" value="1"/>
</dbReference>
<sequence length="343" mass="37567">MRKKLRFSGFLAVVLMLLLCVMPFNSMHAADVIEPTKKGSISLQFQGGGAALSGVPVNIYRVASVSQDVHFTMTGMFQDYPVVLENLSDDELTTAASTLRDYTIADKIKVDTSLSSDESGNVKFRNLATGMYLVIPNSVKISGTEDEAYTFAPLLISVPESLDSSWNYDIVSMPKAERKFITSDSSASSDDTQTTGKVMKQWADTGHLDQRPQEITVEILKNGEAFTTQKLSSNNNWMFTWQIDNTKDTWQVVERNVPSRYTVQVNSDQTSHSFVVTNTYSGKVPGRGPGGPTGATTPVNVSKSQGSLPQTGQLWWPVPLMAATGMVLVAVGWSVKARNRKKS</sequence>
<feature type="chain" id="PRO_5043411575" evidence="3">
    <location>
        <begin position="30"/>
        <end position="343"/>
    </location>
</feature>
<dbReference type="KEGG" id="clf:GJQ69_01890"/>